<evidence type="ECO:0000259" key="3">
    <source>
        <dbReference type="PROSITE" id="PS50893"/>
    </source>
</evidence>
<keyword evidence="1" id="KW-0547">Nucleotide-binding</keyword>
<dbReference type="PANTHER" id="PTHR43582">
    <property type="entry name" value="LINEARMYCIN RESISTANCE ATP-BINDING PROTEIN LNRL"/>
    <property type="match status" value="1"/>
</dbReference>
<dbReference type="SUPFAM" id="SSF52540">
    <property type="entry name" value="P-loop containing nucleoside triphosphate hydrolases"/>
    <property type="match status" value="1"/>
</dbReference>
<protein>
    <submittedName>
        <fullName evidence="4">Doxorubicin resistance ATP-binding protein DrrA</fullName>
        <ecNumber evidence="4">3.6.3.-</ecNumber>
    </submittedName>
</protein>
<dbReference type="PROSITE" id="PS50893">
    <property type="entry name" value="ABC_TRANSPORTER_2"/>
    <property type="match status" value="1"/>
</dbReference>
<reference evidence="4 5" key="1">
    <citation type="submission" date="2019-02" db="EMBL/GenBank/DDBJ databases">
        <title>Deep-cultivation of Planctomycetes and their phenomic and genomic characterization uncovers novel biology.</title>
        <authorList>
            <person name="Wiegand S."/>
            <person name="Jogler M."/>
            <person name="Boedeker C."/>
            <person name="Pinto D."/>
            <person name="Vollmers J."/>
            <person name="Rivas-Marin E."/>
            <person name="Kohn T."/>
            <person name="Peeters S.H."/>
            <person name="Heuer A."/>
            <person name="Rast P."/>
            <person name="Oberbeckmann S."/>
            <person name="Bunk B."/>
            <person name="Jeske O."/>
            <person name="Meyerdierks A."/>
            <person name="Storesund J.E."/>
            <person name="Kallscheuer N."/>
            <person name="Luecker S."/>
            <person name="Lage O.M."/>
            <person name="Pohl T."/>
            <person name="Merkel B.J."/>
            <person name="Hornburger P."/>
            <person name="Mueller R.-W."/>
            <person name="Bruemmer F."/>
            <person name="Labrenz M."/>
            <person name="Spormann A.M."/>
            <person name="Op Den Camp H."/>
            <person name="Overmann J."/>
            <person name="Amann R."/>
            <person name="Jetten M.S.M."/>
            <person name="Mascher T."/>
            <person name="Medema M.H."/>
            <person name="Devos D.P."/>
            <person name="Kaster A.-K."/>
            <person name="Ovreas L."/>
            <person name="Rohde M."/>
            <person name="Galperin M.Y."/>
            <person name="Jogler C."/>
        </authorList>
    </citation>
    <scope>NUCLEOTIDE SEQUENCE [LARGE SCALE GENOMIC DNA]</scope>
    <source>
        <strain evidence="4 5">Poly51</strain>
    </source>
</reference>
<dbReference type="GO" id="GO:0005524">
    <property type="term" value="F:ATP binding"/>
    <property type="evidence" value="ECO:0007669"/>
    <property type="project" value="UniProtKB-KW"/>
</dbReference>
<dbReference type="InterPro" id="IPR027417">
    <property type="entry name" value="P-loop_NTPase"/>
</dbReference>
<dbReference type="OrthoDB" id="9804819at2"/>
<sequence>MRMKPLTADQSYLIDATGNADPRSRGASPSPAKPALVIDGLRKSFGKLEAIRGVSFQLKFGERLALLGPNGAGKTTLIRCLSGRTKPDAGSIELLGRPIHQPGVRESLGLVPQEIAVYPDLTTRENLRAFAKFHGLRRGVLMDRVDWALAWTGLVDRADDLVGGFSGGMKRRVNLACGVMHSPKVLLLDEPTVGVDPQSREKIFTMLDQLNESGTSILLTTHHLDEAEQRSDRIVIVDQGKVVADGTIEELVKQSIGTSRMVRIKIDRPLQRPLVVLQGDPEGMVSNSGLSGSLGHAGDAMVSTRIDDVAVQLPRLLDAVKKNGYDVVDLEVQSPSLHHVFLHMTGHKLRD</sequence>
<evidence type="ECO:0000313" key="4">
    <source>
        <dbReference type="EMBL" id="TWU47440.1"/>
    </source>
</evidence>
<dbReference type="EMBL" id="SJPW01000007">
    <property type="protein sequence ID" value="TWU47440.1"/>
    <property type="molecule type" value="Genomic_DNA"/>
</dbReference>
<evidence type="ECO:0000313" key="5">
    <source>
        <dbReference type="Proteomes" id="UP000318288"/>
    </source>
</evidence>
<organism evidence="4 5">
    <name type="scientific">Rubripirellula tenax</name>
    <dbReference type="NCBI Taxonomy" id="2528015"/>
    <lineage>
        <taxon>Bacteria</taxon>
        <taxon>Pseudomonadati</taxon>
        <taxon>Planctomycetota</taxon>
        <taxon>Planctomycetia</taxon>
        <taxon>Pirellulales</taxon>
        <taxon>Pirellulaceae</taxon>
        <taxon>Rubripirellula</taxon>
    </lineage>
</organism>
<dbReference type="InterPro" id="IPR003593">
    <property type="entry name" value="AAA+_ATPase"/>
</dbReference>
<dbReference type="InterPro" id="IPR017871">
    <property type="entry name" value="ABC_transporter-like_CS"/>
</dbReference>
<proteinExistence type="predicted"/>
<dbReference type="GO" id="GO:0016887">
    <property type="term" value="F:ATP hydrolysis activity"/>
    <property type="evidence" value="ECO:0007669"/>
    <property type="project" value="InterPro"/>
</dbReference>
<evidence type="ECO:0000256" key="2">
    <source>
        <dbReference type="ARBA" id="ARBA00022840"/>
    </source>
</evidence>
<evidence type="ECO:0000256" key="1">
    <source>
        <dbReference type="ARBA" id="ARBA00022741"/>
    </source>
</evidence>
<keyword evidence="2 4" id="KW-0067">ATP-binding</keyword>
<accession>A0A5C6EFS4</accession>
<dbReference type="Gene3D" id="3.40.50.300">
    <property type="entry name" value="P-loop containing nucleotide triphosphate hydrolases"/>
    <property type="match status" value="1"/>
</dbReference>
<dbReference type="Pfam" id="PF00005">
    <property type="entry name" value="ABC_tran"/>
    <property type="match status" value="1"/>
</dbReference>
<dbReference type="EC" id="3.6.3.-" evidence="4"/>
<dbReference type="PROSITE" id="PS00211">
    <property type="entry name" value="ABC_TRANSPORTER_1"/>
    <property type="match status" value="1"/>
</dbReference>
<keyword evidence="4" id="KW-0378">Hydrolase</keyword>
<dbReference type="SMART" id="SM00382">
    <property type="entry name" value="AAA"/>
    <property type="match status" value="1"/>
</dbReference>
<feature type="domain" description="ABC transporter" evidence="3">
    <location>
        <begin position="36"/>
        <end position="264"/>
    </location>
</feature>
<dbReference type="PANTHER" id="PTHR43582:SF2">
    <property type="entry name" value="LINEARMYCIN RESISTANCE ATP-BINDING PROTEIN LNRL"/>
    <property type="match status" value="1"/>
</dbReference>
<gene>
    <name evidence="4" type="primary">drrA_2</name>
    <name evidence="4" type="ORF">Poly51_52400</name>
</gene>
<name>A0A5C6EFS4_9BACT</name>
<comment type="caution">
    <text evidence="4">The sequence shown here is derived from an EMBL/GenBank/DDBJ whole genome shotgun (WGS) entry which is preliminary data.</text>
</comment>
<dbReference type="AlphaFoldDB" id="A0A5C6EFS4"/>
<dbReference type="Proteomes" id="UP000318288">
    <property type="component" value="Unassembled WGS sequence"/>
</dbReference>
<dbReference type="InterPro" id="IPR003439">
    <property type="entry name" value="ABC_transporter-like_ATP-bd"/>
</dbReference>
<keyword evidence="5" id="KW-1185">Reference proteome</keyword>